<accession>C0Q9Z5</accession>
<evidence type="ECO:0000259" key="3">
    <source>
        <dbReference type="PROSITE" id="PS50110"/>
    </source>
</evidence>
<dbReference type="Gene3D" id="1.25.10.10">
    <property type="entry name" value="Leucine-rich Repeat Variant"/>
    <property type="match status" value="2"/>
</dbReference>
<feature type="modified residue" description="4-aspartylphosphate" evidence="2">
    <location>
        <position position="483"/>
    </location>
</feature>
<proteinExistence type="predicted"/>
<keyword evidence="1 2" id="KW-0597">Phosphoprotein</keyword>
<keyword evidence="5" id="KW-1185">Reference proteome</keyword>
<dbReference type="InterPro" id="IPR011989">
    <property type="entry name" value="ARM-like"/>
</dbReference>
<dbReference type="SUPFAM" id="SSF52172">
    <property type="entry name" value="CheY-like"/>
    <property type="match status" value="1"/>
</dbReference>
<dbReference type="EMBL" id="CP001087">
    <property type="protein sequence ID" value="ACN16713.1"/>
    <property type="molecule type" value="Genomic_DNA"/>
</dbReference>
<dbReference type="SMART" id="SM00448">
    <property type="entry name" value="REC"/>
    <property type="match status" value="1"/>
</dbReference>
<dbReference type="HOGENOM" id="CLU_503203_0_0_7"/>
<dbReference type="PROSITE" id="PS50110">
    <property type="entry name" value="RESPONSE_REGULATORY"/>
    <property type="match status" value="1"/>
</dbReference>
<dbReference type="SUPFAM" id="SSF48371">
    <property type="entry name" value="ARM repeat"/>
    <property type="match status" value="2"/>
</dbReference>
<evidence type="ECO:0000256" key="2">
    <source>
        <dbReference type="PROSITE-ProRule" id="PRU00169"/>
    </source>
</evidence>
<name>C0Q9Z5_DESAH</name>
<dbReference type="AlphaFoldDB" id="C0Q9Z5"/>
<dbReference type="KEGG" id="dat:HRM2_36540"/>
<dbReference type="RefSeq" id="WP_015905462.1">
    <property type="nucleotide sequence ID" value="NC_012108.1"/>
</dbReference>
<dbReference type="InterPro" id="IPR011006">
    <property type="entry name" value="CheY-like_superfamily"/>
</dbReference>
<dbReference type="PANTHER" id="PTHR44591">
    <property type="entry name" value="STRESS RESPONSE REGULATOR PROTEIN 1"/>
    <property type="match status" value="1"/>
</dbReference>
<dbReference type="STRING" id="177437.HRM2_36540"/>
<evidence type="ECO:0000256" key="1">
    <source>
        <dbReference type="ARBA" id="ARBA00022553"/>
    </source>
</evidence>
<dbReference type="eggNOG" id="COG0745">
    <property type="taxonomic scope" value="Bacteria"/>
</dbReference>
<dbReference type="Proteomes" id="UP000000442">
    <property type="component" value="Chromosome"/>
</dbReference>
<dbReference type="InterPro" id="IPR016024">
    <property type="entry name" value="ARM-type_fold"/>
</dbReference>
<dbReference type="Pfam" id="PF13646">
    <property type="entry name" value="HEAT_2"/>
    <property type="match status" value="2"/>
</dbReference>
<dbReference type="GO" id="GO:0000160">
    <property type="term" value="P:phosphorelay signal transduction system"/>
    <property type="evidence" value="ECO:0007669"/>
    <property type="project" value="InterPro"/>
</dbReference>
<dbReference type="PANTHER" id="PTHR44591:SF3">
    <property type="entry name" value="RESPONSE REGULATORY DOMAIN-CONTAINING PROTEIN"/>
    <property type="match status" value="1"/>
</dbReference>
<dbReference type="eggNOG" id="COG1413">
    <property type="taxonomic scope" value="Bacteria"/>
</dbReference>
<evidence type="ECO:0000313" key="4">
    <source>
        <dbReference type="EMBL" id="ACN16713.1"/>
    </source>
</evidence>
<evidence type="ECO:0000313" key="5">
    <source>
        <dbReference type="Proteomes" id="UP000000442"/>
    </source>
</evidence>
<dbReference type="InterPro" id="IPR001789">
    <property type="entry name" value="Sig_transdc_resp-reg_receiver"/>
</dbReference>
<dbReference type="Pfam" id="PF00072">
    <property type="entry name" value="Response_reg"/>
    <property type="match status" value="1"/>
</dbReference>
<feature type="domain" description="Response regulatory" evidence="3">
    <location>
        <begin position="434"/>
        <end position="561"/>
    </location>
</feature>
<organism evidence="4 5">
    <name type="scientific">Desulforapulum autotrophicum (strain ATCC 43914 / DSM 3382 / VKM B-1955 / HRM2)</name>
    <name type="common">Desulfobacterium autotrophicum</name>
    <dbReference type="NCBI Taxonomy" id="177437"/>
    <lineage>
        <taxon>Bacteria</taxon>
        <taxon>Pseudomonadati</taxon>
        <taxon>Thermodesulfobacteriota</taxon>
        <taxon>Desulfobacteria</taxon>
        <taxon>Desulfobacterales</taxon>
        <taxon>Desulfobacteraceae</taxon>
        <taxon>Desulforapulum</taxon>
    </lineage>
</organism>
<gene>
    <name evidence="4" type="ordered locus">HRM2_36540</name>
</gene>
<dbReference type="OrthoDB" id="673128at2"/>
<sequence>MAGIDPKEFMDELHFCINEQDIIKAKALLQFASDQDMDFSIQQKALFTLGKAPDAIAFPLLEHLLKIQISNPGVNEALYELILDKSYGRTDLVIRYINHEHKKSRLFFVQAAGDLMLKEAAPDLARILDQEKDREILLAATKALGALRLDQYLPNLALVQKNSDVAIRNAAIFAMAEMGNKAAIDTLFSTITDPENTDESRLVAIEALAGIQNQLALDCLARLLESPHADTRDAAIDQLIAIGNKAVPTLTMATRNAGVDHTIHLVTTLGYIGDPSALPTLLDMINVQPNDANIRQALYEALAKIPSVKSAICLTGGLSDSVEAVRMSAARAVDKNLSKVLVAGLKNIVRQEDKTACDAVAALIDTEADSIFNFLLDEASFVRLAADHVINKADPATRHHFMDLLRSKNREALAADMEDKIQANDARTGKRGLEVYVVDDSRMMLKLYQNKLLKFGHHPTVFEFPEKAIAAISALKPDIFITDLNMPKINGIQLTREIRRKYTRQQLPIIMITTQSDFIEVEKGSHHASVNDDYLIQSGINRLMHKPFTDEQLETAIQAVIN</sequence>
<protein>
    <submittedName>
        <fullName evidence="4">Signal transduction protein</fullName>
    </submittedName>
</protein>
<reference evidence="4 5" key="1">
    <citation type="journal article" date="2009" name="Environ. Microbiol.">
        <title>Genome sequence of Desulfobacterium autotrophicum HRM2, a marine sulfate reducer oxidizing organic carbon completely to carbon dioxide.</title>
        <authorList>
            <person name="Strittmatter A.W."/>
            <person name="Liesegang H."/>
            <person name="Rabus R."/>
            <person name="Decker I."/>
            <person name="Amann J."/>
            <person name="Andres S."/>
            <person name="Henne A."/>
            <person name="Fricke W.F."/>
            <person name="Martinez-Arias R."/>
            <person name="Bartels D."/>
            <person name="Goesmann A."/>
            <person name="Krause L."/>
            <person name="Puehler A."/>
            <person name="Klenk H.P."/>
            <person name="Richter M."/>
            <person name="Schuler M."/>
            <person name="Gloeckner F.O."/>
            <person name="Meyerdierks A."/>
            <person name="Gottschalk G."/>
            <person name="Amann R."/>
        </authorList>
    </citation>
    <scope>NUCLEOTIDE SEQUENCE [LARGE SCALE GENOMIC DNA]</scope>
    <source>
        <strain evidence="5">ATCC 43914 / DSM 3382 / HRM2</strain>
    </source>
</reference>
<dbReference type="InterPro" id="IPR050595">
    <property type="entry name" value="Bact_response_regulator"/>
</dbReference>
<dbReference type="Gene3D" id="3.40.50.2300">
    <property type="match status" value="1"/>
</dbReference>